<organism evidence="1 2">
    <name type="scientific">Alteraurantiacibacter palmitatis</name>
    <dbReference type="NCBI Taxonomy" id="2054628"/>
    <lineage>
        <taxon>Bacteria</taxon>
        <taxon>Pseudomonadati</taxon>
        <taxon>Pseudomonadota</taxon>
        <taxon>Alphaproteobacteria</taxon>
        <taxon>Sphingomonadales</taxon>
        <taxon>Erythrobacteraceae</taxon>
        <taxon>Alteraurantiacibacter</taxon>
    </lineage>
</organism>
<dbReference type="PANTHER" id="PTHR38767:SF1">
    <property type="entry name" value="DNA POLYMERASE III SUBUNIT CHI"/>
    <property type="match status" value="1"/>
</dbReference>
<dbReference type="InterPro" id="IPR007459">
    <property type="entry name" value="DNA_pol3_chi"/>
</dbReference>
<dbReference type="EMBL" id="JBHRST010000008">
    <property type="protein sequence ID" value="MFC3097424.1"/>
    <property type="molecule type" value="Genomic_DNA"/>
</dbReference>
<evidence type="ECO:0000313" key="2">
    <source>
        <dbReference type="Proteomes" id="UP001595456"/>
    </source>
</evidence>
<dbReference type="InterPro" id="IPR036768">
    <property type="entry name" value="PolIII_chi_sf"/>
</dbReference>
<name>A0ABV7E6A7_9SPHN</name>
<dbReference type="Gene3D" id="3.40.50.10110">
    <property type="entry name" value="DNA polymerase III subunit chi"/>
    <property type="match status" value="1"/>
</dbReference>
<dbReference type="PANTHER" id="PTHR38767">
    <property type="entry name" value="DNA POLYMERASE III SUBUNIT CHI"/>
    <property type="match status" value="1"/>
</dbReference>
<accession>A0ABV7E6A7</accession>
<reference evidence="2" key="1">
    <citation type="journal article" date="2019" name="Int. J. Syst. Evol. Microbiol.">
        <title>The Global Catalogue of Microorganisms (GCM) 10K type strain sequencing project: providing services to taxonomists for standard genome sequencing and annotation.</title>
        <authorList>
            <consortium name="The Broad Institute Genomics Platform"/>
            <consortium name="The Broad Institute Genome Sequencing Center for Infectious Disease"/>
            <person name="Wu L."/>
            <person name="Ma J."/>
        </authorList>
    </citation>
    <scope>NUCLEOTIDE SEQUENCE [LARGE SCALE GENOMIC DNA]</scope>
    <source>
        <strain evidence="2">KCTC 52607</strain>
    </source>
</reference>
<dbReference type="RefSeq" id="WP_336926226.1">
    <property type="nucleotide sequence ID" value="NZ_JBANRO010000006.1"/>
</dbReference>
<dbReference type="Proteomes" id="UP001595456">
    <property type="component" value="Unassembled WGS sequence"/>
</dbReference>
<sequence length="145" mass="16035">MRLGFYLHGDQPVERVLPQIARAALGQGQRLLVVSGDDAQLAALDKALWEQFPEQFLAHGFAGGPHDARQPVLLADICTHANGAEVVALADGQWREEAAAFPRVILLFDENARGSARAVWRNFDGKTEVTREFFEIEGGKWVRKA</sequence>
<dbReference type="SUPFAM" id="SSF102400">
    <property type="entry name" value="DNA polymerase III chi subunit"/>
    <property type="match status" value="1"/>
</dbReference>
<evidence type="ECO:0000313" key="1">
    <source>
        <dbReference type="EMBL" id="MFC3097424.1"/>
    </source>
</evidence>
<keyword evidence="2" id="KW-1185">Reference proteome</keyword>
<protein>
    <submittedName>
        <fullName evidence="1">DNA polymerase III subunit chi</fullName>
    </submittedName>
</protein>
<dbReference type="Pfam" id="PF04364">
    <property type="entry name" value="DNA_pol3_chi"/>
    <property type="match status" value="1"/>
</dbReference>
<comment type="caution">
    <text evidence="1">The sequence shown here is derived from an EMBL/GenBank/DDBJ whole genome shotgun (WGS) entry which is preliminary data.</text>
</comment>
<proteinExistence type="predicted"/>
<gene>
    <name evidence="1" type="ORF">ACFODU_06360</name>
</gene>